<sequence>MHARRVAPLSGVRRASHDGGVDPRHGSSPSAPAGRLLPRARSLSRHLSLVELRSAHQSASTSRGKLRGERCRDEQSEREEDDPMGVRTTDCCGGRRTTDGAGEGAAGGGGTSGSGETTSGGGRWVRPVWWGGGGRLGEEAGGGGRRSVGRGAVGTTIVGAVATAGDQWGAGGETPVGGARAG</sequence>
<feature type="compositionally biased region" description="Gly residues" evidence="1">
    <location>
        <begin position="130"/>
        <end position="146"/>
    </location>
</feature>
<accession>A0AAP0J260</accession>
<evidence type="ECO:0000313" key="2">
    <source>
        <dbReference type="EMBL" id="KAK9126192.1"/>
    </source>
</evidence>
<feature type="region of interest" description="Disordered" evidence="1">
    <location>
        <begin position="1"/>
        <end position="150"/>
    </location>
</feature>
<protein>
    <submittedName>
        <fullName evidence="2">Uncharacterized protein</fullName>
    </submittedName>
</protein>
<reference evidence="2 3" key="1">
    <citation type="submission" date="2024-01" db="EMBL/GenBank/DDBJ databases">
        <title>Genome assemblies of Stephania.</title>
        <authorList>
            <person name="Yang L."/>
        </authorList>
    </citation>
    <scope>NUCLEOTIDE SEQUENCE [LARGE SCALE GENOMIC DNA]</scope>
    <source>
        <strain evidence="2">JXDWG</strain>
        <tissue evidence="2">Leaf</tissue>
    </source>
</reference>
<feature type="compositionally biased region" description="Basic and acidic residues" evidence="1">
    <location>
        <begin position="15"/>
        <end position="25"/>
    </location>
</feature>
<dbReference type="EMBL" id="JBBNAG010000006">
    <property type="protein sequence ID" value="KAK9126192.1"/>
    <property type="molecule type" value="Genomic_DNA"/>
</dbReference>
<comment type="caution">
    <text evidence="2">The sequence shown here is derived from an EMBL/GenBank/DDBJ whole genome shotgun (WGS) entry which is preliminary data.</text>
</comment>
<organism evidence="2 3">
    <name type="scientific">Stephania cephalantha</name>
    <dbReference type="NCBI Taxonomy" id="152367"/>
    <lineage>
        <taxon>Eukaryota</taxon>
        <taxon>Viridiplantae</taxon>
        <taxon>Streptophyta</taxon>
        <taxon>Embryophyta</taxon>
        <taxon>Tracheophyta</taxon>
        <taxon>Spermatophyta</taxon>
        <taxon>Magnoliopsida</taxon>
        <taxon>Ranunculales</taxon>
        <taxon>Menispermaceae</taxon>
        <taxon>Menispermoideae</taxon>
        <taxon>Cissampelideae</taxon>
        <taxon>Stephania</taxon>
    </lineage>
</organism>
<evidence type="ECO:0000256" key="1">
    <source>
        <dbReference type="SAM" id="MobiDB-lite"/>
    </source>
</evidence>
<evidence type="ECO:0000313" key="3">
    <source>
        <dbReference type="Proteomes" id="UP001419268"/>
    </source>
</evidence>
<dbReference type="Proteomes" id="UP001419268">
    <property type="component" value="Unassembled WGS sequence"/>
</dbReference>
<gene>
    <name evidence="2" type="ORF">Scep_015038</name>
</gene>
<proteinExistence type="predicted"/>
<name>A0AAP0J260_9MAGN</name>
<keyword evidence="3" id="KW-1185">Reference proteome</keyword>
<feature type="compositionally biased region" description="Gly residues" evidence="1">
    <location>
        <begin position="101"/>
        <end position="123"/>
    </location>
</feature>
<feature type="compositionally biased region" description="Basic and acidic residues" evidence="1">
    <location>
        <begin position="66"/>
        <end position="75"/>
    </location>
</feature>
<dbReference type="AlphaFoldDB" id="A0AAP0J260"/>